<proteinExistence type="predicted"/>
<evidence type="ECO:0000256" key="4">
    <source>
        <dbReference type="ARBA" id="ARBA00022786"/>
    </source>
</evidence>
<dbReference type="GO" id="GO:0004843">
    <property type="term" value="F:cysteine-type deubiquitinase activity"/>
    <property type="evidence" value="ECO:0007669"/>
    <property type="project" value="UniProtKB-EC"/>
</dbReference>
<dbReference type="InterPro" id="IPR038765">
    <property type="entry name" value="Papain-like_cys_pep_sf"/>
</dbReference>
<evidence type="ECO:0000259" key="7">
    <source>
        <dbReference type="PROSITE" id="PS50235"/>
    </source>
</evidence>
<dbReference type="OrthoDB" id="429671at2759"/>
<dbReference type="STRING" id="857566.A0A1E3PP05"/>
<dbReference type="EMBL" id="KV454407">
    <property type="protein sequence ID" value="ODQ67165.1"/>
    <property type="molecule type" value="Genomic_DNA"/>
</dbReference>
<dbReference type="InterPro" id="IPR028889">
    <property type="entry name" value="USP"/>
</dbReference>
<evidence type="ECO:0000256" key="2">
    <source>
        <dbReference type="ARBA" id="ARBA00012759"/>
    </source>
</evidence>
<keyword evidence="4" id="KW-0833">Ubl conjugation pathway</keyword>
<dbReference type="PANTHER" id="PTHR24006:SF687">
    <property type="entry name" value="UBIQUITIN CARBOXYL-TERMINAL HYDROLASE 10"/>
    <property type="match status" value="1"/>
</dbReference>
<evidence type="ECO:0000256" key="6">
    <source>
        <dbReference type="ARBA" id="ARBA00022807"/>
    </source>
</evidence>
<dbReference type="PROSITE" id="PS50235">
    <property type="entry name" value="USP_3"/>
    <property type="match status" value="1"/>
</dbReference>
<name>A0A1E3PP05_9ASCO</name>
<keyword evidence="6" id="KW-0788">Thiol protease</keyword>
<evidence type="ECO:0000313" key="8">
    <source>
        <dbReference type="EMBL" id="ODQ67165.1"/>
    </source>
</evidence>
<evidence type="ECO:0000313" key="9">
    <source>
        <dbReference type="Proteomes" id="UP000095009"/>
    </source>
</evidence>
<evidence type="ECO:0000256" key="3">
    <source>
        <dbReference type="ARBA" id="ARBA00022670"/>
    </source>
</evidence>
<gene>
    <name evidence="8" type="ORF">NADFUDRAFT_45356</name>
</gene>
<dbReference type="InterPro" id="IPR050164">
    <property type="entry name" value="Peptidase_C19"/>
</dbReference>
<dbReference type="GO" id="GO:0006508">
    <property type="term" value="P:proteolysis"/>
    <property type="evidence" value="ECO:0007669"/>
    <property type="project" value="UniProtKB-KW"/>
</dbReference>
<dbReference type="GO" id="GO:0005829">
    <property type="term" value="C:cytosol"/>
    <property type="evidence" value="ECO:0007669"/>
    <property type="project" value="TreeGrafter"/>
</dbReference>
<dbReference type="CDD" id="cd02257">
    <property type="entry name" value="Peptidase_C19"/>
    <property type="match status" value="1"/>
</dbReference>
<dbReference type="PANTHER" id="PTHR24006">
    <property type="entry name" value="UBIQUITIN CARBOXYL-TERMINAL HYDROLASE"/>
    <property type="match status" value="1"/>
</dbReference>
<protein>
    <recommendedName>
        <fullName evidence="2">ubiquitinyl hydrolase 1</fullName>
        <ecNumber evidence="2">3.4.19.12</ecNumber>
    </recommendedName>
</protein>
<dbReference type="PROSITE" id="PS00972">
    <property type="entry name" value="USP_1"/>
    <property type="match status" value="1"/>
</dbReference>
<comment type="catalytic activity">
    <reaction evidence="1">
        <text>Thiol-dependent hydrolysis of ester, thioester, amide, peptide and isopeptide bonds formed by the C-terminal Gly of ubiquitin (a 76-residue protein attached to proteins as an intracellular targeting signal).</text>
        <dbReference type="EC" id="3.4.19.12"/>
    </reaction>
</comment>
<feature type="domain" description="USP" evidence="7">
    <location>
        <begin position="30"/>
        <end position="432"/>
    </location>
</feature>
<dbReference type="Pfam" id="PF00443">
    <property type="entry name" value="UCH"/>
    <property type="match status" value="1"/>
</dbReference>
<dbReference type="EC" id="3.4.19.12" evidence="2"/>
<dbReference type="AlphaFoldDB" id="A0A1E3PP05"/>
<reference evidence="8 9" key="1">
    <citation type="journal article" date="2016" name="Proc. Natl. Acad. Sci. U.S.A.">
        <title>Comparative genomics of biotechnologically important yeasts.</title>
        <authorList>
            <person name="Riley R."/>
            <person name="Haridas S."/>
            <person name="Wolfe K.H."/>
            <person name="Lopes M.R."/>
            <person name="Hittinger C.T."/>
            <person name="Goeker M."/>
            <person name="Salamov A.A."/>
            <person name="Wisecaver J.H."/>
            <person name="Long T.M."/>
            <person name="Calvey C.H."/>
            <person name="Aerts A.L."/>
            <person name="Barry K.W."/>
            <person name="Choi C."/>
            <person name="Clum A."/>
            <person name="Coughlan A.Y."/>
            <person name="Deshpande S."/>
            <person name="Douglass A.P."/>
            <person name="Hanson S.J."/>
            <person name="Klenk H.-P."/>
            <person name="LaButti K.M."/>
            <person name="Lapidus A."/>
            <person name="Lindquist E.A."/>
            <person name="Lipzen A.M."/>
            <person name="Meier-Kolthoff J.P."/>
            <person name="Ohm R.A."/>
            <person name="Otillar R.P."/>
            <person name="Pangilinan J.L."/>
            <person name="Peng Y."/>
            <person name="Rokas A."/>
            <person name="Rosa C.A."/>
            <person name="Scheuner C."/>
            <person name="Sibirny A.A."/>
            <person name="Slot J.C."/>
            <person name="Stielow J.B."/>
            <person name="Sun H."/>
            <person name="Kurtzman C.P."/>
            <person name="Blackwell M."/>
            <person name="Grigoriev I.V."/>
            <person name="Jeffries T.W."/>
        </authorList>
    </citation>
    <scope>NUCLEOTIDE SEQUENCE [LARGE SCALE GENOMIC DNA]</scope>
    <source>
        <strain evidence="8 9">DSM 6958</strain>
    </source>
</reference>
<dbReference type="InterPro" id="IPR018200">
    <property type="entry name" value="USP_CS"/>
</dbReference>
<evidence type="ECO:0000256" key="1">
    <source>
        <dbReference type="ARBA" id="ARBA00000707"/>
    </source>
</evidence>
<keyword evidence="3" id="KW-0645">Protease</keyword>
<keyword evidence="9" id="KW-1185">Reference proteome</keyword>
<dbReference type="SUPFAM" id="SSF54001">
    <property type="entry name" value="Cysteine proteinases"/>
    <property type="match status" value="1"/>
</dbReference>
<dbReference type="GO" id="GO:0005634">
    <property type="term" value="C:nucleus"/>
    <property type="evidence" value="ECO:0007669"/>
    <property type="project" value="TreeGrafter"/>
</dbReference>
<organism evidence="8 9">
    <name type="scientific">Nadsonia fulvescens var. elongata DSM 6958</name>
    <dbReference type="NCBI Taxonomy" id="857566"/>
    <lineage>
        <taxon>Eukaryota</taxon>
        <taxon>Fungi</taxon>
        <taxon>Dikarya</taxon>
        <taxon>Ascomycota</taxon>
        <taxon>Saccharomycotina</taxon>
        <taxon>Dipodascomycetes</taxon>
        <taxon>Dipodascales</taxon>
        <taxon>Dipodascales incertae sedis</taxon>
        <taxon>Nadsonia</taxon>
    </lineage>
</organism>
<dbReference type="Proteomes" id="UP000095009">
    <property type="component" value="Unassembled WGS sequence"/>
</dbReference>
<sequence length="432" mass="49126">MEPLGQLVVNFQKPDALHQLMTTIPDIIPRGLMNNGNVCFMNSILQVLVNCTPFYNLMELIHKNTVKRFSETHSTPLLDTLVELFQEFKLSVNQKHLNNASVPTANGNVNTSKKVFGESYMAEQFYSIIYNHKRFSHLQRGIQEDAEEFLGYLLEVLHEEFVESIKQDGGLSKLSVIPNTTEEYVQDTEDGYDSLTTTSSSLSNNEWVEVGPAKQKVTINRSTKAEWSPITQLFGGQLRSVLKVPGQKPSITVDPFQHVQLDISEDSVNTIEDAFKHLSERESIPSYKTNSGEEVEAHKQTLLDELPPVLIIHLKRFTYTNDGRIKKLTKEIGYNIDLEIPAECMTASKRTGTRSRKYKLFGAVYHHGISATTGHYTVDLKWQTKNIWVNVDDTTIRPVAEKNVVHVNGTTGKDNENWDRYRTAYILLYIKV</sequence>
<dbReference type="Gene3D" id="3.90.70.10">
    <property type="entry name" value="Cysteine proteinases"/>
    <property type="match status" value="1"/>
</dbReference>
<keyword evidence="5" id="KW-0378">Hydrolase</keyword>
<accession>A0A1E3PP05</accession>
<dbReference type="InterPro" id="IPR001394">
    <property type="entry name" value="Peptidase_C19_UCH"/>
</dbReference>
<evidence type="ECO:0000256" key="5">
    <source>
        <dbReference type="ARBA" id="ARBA00022801"/>
    </source>
</evidence>
<dbReference type="GO" id="GO:0016579">
    <property type="term" value="P:protein deubiquitination"/>
    <property type="evidence" value="ECO:0007669"/>
    <property type="project" value="InterPro"/>
</dbReference>